<dbReference type="SUPFAM" id="SSF58104">
    <property type="entry name" value="Methyl-accepting chemotaxis protein (MCP) signaling domain"/>
    <property type="match status" value="1"/>
</dbReference>
<dbReference type="PANTHER" id="PTHR43531">
    <property type="entry name" value="PROTEIN ICFG"/>
    <property type="match status" value="1"/>
</dbReference>
<dbReference type="AlphaFoldDB" id="A0A158D3G3"/>
<dbReference type="Proteomes" id="UP000054911">
    <property type="component" value="Unassembled WGS sequence"/>
</dbReference>
<evidence type="ECO:0000256" key="5">
    <source>
        <dbReference type="SAM" id="Coils"/>
    </source>
</evidence>
<dbReference type="PROSITE" id="PS50111">
    <property type="entry name" value="CHEMOTAXIS_TRANSDUC_2"/>
    <property type="match status" value="1"/>
</dbReference>
<dbReference type="STRING" id="1777141.AWB80_06204"/>
<comment type="similarity">
    <text evidence="3">Belongs to the methyl-accepting chemotaxis (MCP) protein family.</text>
</comment>
<gene>
    <name evidence="9" type="ORF">AWB80_06204</name>
</gene>
<sequence>MLNFKQMTVRARLTVTFSVLVGLVLIVSGWALSALGESNDRFIQYVKGISARAQQADLVRMAVDRRAIAARNLVLVTKPQDLELEKAAINQAHEDVQARLRQLKEMVTSATDTTEKARSLVADMDRIEAQYGPVALAIENAALNNRHEEAISMMNEQCRPLLASLITATNAYSTYTRQREEELLRASEAQYARARMLLISICMGAAIVAAIAGFLITRSLTRALGAEPDTLSRVTRRVAEGDLSHVDGAQTAPAGSVMASMGVMQASLVKLIGEVRIASDNIATGSSQIASGNQDLSSRTEQQASSLQETASSMEELTSTVKQNAENAQQASALAANASEVAQKGSEVVSNVVQTMGDINESSTKVAEITGIIEGIAFQTNILALNAAVEAARAGEQGRGFAVVASEVRSLAQRSSSAAKEIKDLINASVQKIQDGSVLAGQAGTTMNEVTQAVARVTDIMGEIAAASDEQSRGIEQVNLAVTQMDEVTQQNAALVEEAAAASQSLETQGRQLTQAVAFFRLDERDRVESAMHAQPTNNQPRYPRALAPVKRVARPAVSIAAGGAHGGDWQSF</sequence>
<organism evidence="9 10">
    <name type="scientific">Caballeronia pedi</name>
    <dbReference type="NCBI Taxonomy" id="1777141"/>
    <lineage>
        <taxon>Bacteria</taxon>
        <taxon>Pseudomonadati</taxon>
        <taxon>Pseudomonadota</taxon>
        <taxon>Betaproteobacteria</taxon>
        <taxon>Burkholderiales</taxon>
        <taxon>Burkholderiaceae</taxon>
        <taxon>Caballeronia</taxon>
    </lineage>
</organism>
<dbReference type="GO" id="GO:0006935">
    <property type="term" value="P:chemotaxis"/>
    <property type="evidence" value="ECO:0007669"/>
    <property type="project" value="TreeGrafter"/>
</dbReference>
<dbReference type="CDD" id="cd11386">
    <property type="entry name" value="MCP_signal"/>
    <property type="match status" value="1"/>
</dbReference>
<dbReference type="InterPro" id="IPR051310">
    <property type="entry name" value="MCP_chemotaxis"/>
</dbReference>
<evidence type="ECO:0000259" key="8">
    <source>
        <dbReference type="PROSITE" id="PS50111"/>
    </source>
</evidence>
<reference evidence="9" key="1">
    <citation type="submission" date="2016-01" db="EMBL/GenBank/DDBJ databases">
        <authorList>
            <person name="Peeters C."/>
        </authorList>
    </citation>
    <scope>NUCLEOTIDE SEQUENCE [LARGE SCALE GENOMIC DNA]</scope>
    <source>
        <strain evidence="9">LMG 29323</strain>
    </source>
</reference>
<dbReference type="GO" id="GO:0007165">
    <property type="term" value="P:signal transduction"/>
    <property type="evidence" value="ECO:0007669"/>
    <property type="project" value="UniProtKB-KW"/>
</dbReference>
<feature type="domain" description="Methyl-accepting transducer" evidence="8">
    <location>
        <begin position="278"/>
        <end position="507"/>
    </location>
</feature>
<comment type="caution">
    <text evidence="9">The sequence shown here is derived from an EMBL/GenBank/DDBJ whole genome shotgun (WGS) entry which is preliminary data.</text>
</comment>
<evidence type="ECO:0000256" key="2">
    <source>
        <dbReference type="ARBA" id="ARBA00022481"/>
    </source>
</evidence>
<accession>A0A158D3G3</accession>
<keyword evidence="7" id="KW-0812">Transmembrane</keyword>
<evidence type="ECO:0000313" key="9">
    <source>
        <dbReference type="EMBL" id="SAK88900.1"/>
    </source>
</evidence>
<keyword evidence="7" id="KW-1133">Transmembrane helix</keyword>
<evidence type="ECO:0000256" key="6">
    <source>
        <dbReference type="SAM" id="MobiDB-lite"/>
    </source>
</evidence>
<dbReference type="InterPro" id="IPR024478">
    <property type="entry name" value="HlyB_4HB_MCP"/>
</dbReference>
<feature type="coiled-coil region" evidence="5">
    <location>
        <begin position="86"/>
        <end position="113"/>
    </location>
</feature>
<dbReference type="GO" id="GO:0005886">
    <property type="term" value="C:plasma membrane"/>
    <property type="evidence" value="ECO:0007669"/>
    <property type="project" value="TreeGrafter"/>
</dbReference>
<dbReference type="GO" id="GO:0004888">
    <property type="term" value="F:transmembrane signaling receptor activity"/>
    <property type="evidence" value="ECO:0007669"/>
    <property type="project" value="TreeGrafter"/>
</dbReference>
<dbReference type="EMBL" id="FCOE02000030">
    <property type="protein sequence ID" value="SAK88900.1"/>
    <property type="molecule type" value="Genomic_DNA"/>
</dbReference>
<keyword evidence="2" id="KW-0488">Methylation</keyword>
<feature type="region of interest" description="Disordered" evidence="6">
    <location>
        <begin position="288"/>
        <end position="318"/>
    </location>
</feature>
<evidence type="ECO:0000256" key="4">
    <source>
        <dbReference type="PROSITE-ProRule" id="PRU00284"/>
    </source>
</evidence>
<keyword evidence="5" id="KW-0175">Coiled coil</keyword>
<dbReference type="Pfam" id="PF12729">
    <property type="entry name" value="4HB_MCP_1"/>
    <property type="match status" value="1"/>
</dbReference>
<dbReference type="InterPro" id="IPR004089">
    <property type="entry name" value="MCPsignal_dom"/>
</dbReference>
<dbReference type="FunFam" id="1.10.287.950:FF:000001">
    <property type="entry name" value="Methyl-accepting chemotaxis sensory transducer"/>
    <property type="match status" value="1"/>
</dbReference>
<comment type="subcellular location">
    <subcellularLocation>
        <location evidence="1">Membrane</location>
    </subcellularLocation>
</comment>
<evidence type="ECO:0000256" key="7">
    <source>
        <dbReference type="SAM" id="Phobius"/>
    </source>
</evidence>
<proteinExistence type="inferred from homology"/>
<evidence type="ECO:0000313" key="10">
    <source>
        <dbReference type="Proteomes" id="UP000054911"/>
    </source>
</evidence>
<keyword evidence="10" id="KW-1185">Reference proteome</keyword>
<evidence type="ECO:0000256" key="3">
    <source>
        <dbReference type="ARBA" id="ARBA00029447"/>
    </source>
</evidence>
<evidence type="ECO:0000256" key="1">
    <source>
        <dbReference type="ARBA" id="ARBA00004370"/>
    </source>
</evidence>
<dbReference type="Gene3D" id="1.10.287.950">
    <property type="entry name" value="Methyl-accepting chemotaxis protein"/>
    <property type="match status" value="1"/>
</dbReference>
<protein>
    <submittedName>
        <fullName evidence="9">Methyl-accepting chemotaxis protein</fullName>
    </submittedName>
</protein>
<feature type="transmembrane region" description="Helical" evidence="7">
    <location>
        <begin position="196"/>
        <end position="216"/>
    </location>
</feature>
<keyword evidence="4" id="KW-0807">Transducer</keyword>
<dbReference type="Pfam" id="PF00015">
    <property type="entry name" value="MCPsignal"/>
    <property type="match status" value="1"/>
</dbReference>
<dbReference type="PANTHER" id="PTHR43531:SF14">
    <property type="entry name" value="METHYL-ACCEPTING CHEMOTAXIS PROTEIN I-RELATED"/>
    <property type="match status" value="1"/>
</dbReference>
<dbReference type="SMART" id="SM00283">
    <property type="entry name" value="MA"/>
    <property type="match status" value="1"/>
</dbReference>
<keyword evidence="7" id="KW-0472">Membrane</keyword>
<name>A0A158D3G3_9BURK</name>